<evidence type="ECO:0000313" key="1">
    <source>
        <dbReference type="EMBL" id="CAG8691912.1"/>
    </source>
</evidence>
<proteinExistence type="predicted"/>
<feature type="non-terminal residue" evidence="1">
    <location>
        <position position="1"/>
    </location>
</feature>
<comment type="caution">
    <text evidence="1">The sequence shown here is derived from an EMBL/GenBank/DDBJ whole genome shotgun (WGS) entry which is preliminary data.</text>
</comment>
<dbReference type="Proteomes" id="UP000789860">
    <property type="component" value="Unassembled WGS sequence"/>
</dbReference>
<organism evidence="1 2">
    <name type="scientific">Scutellospora calospora</name>
    <dbReference type="NCBI Taxonomy" id="85575"/>
    <lineage>
        <taxon>Eukaryota</taxon>
        <taxon>Fungi</taxon>
        <taxon>Fungi incertae sedis</taxon>
        <taxon>Mucoromycota</taxon>
        <taxon>Glomeromycotina</taxon>
        <taxon>Glomeromycetes</taxon>
        <taxon>Diversisporales</taxon>
        <taxon>Gigasporaceae</taxon>
        <taxon>Scutellospora</taxon>
    </lineage>
</organism>
<dbReference type="EMBL" id="CAJVPM010036121">
    <property type="protein sequence ID" value="CAG8691912.1"/>
    <property type="molecule type" value="Genomic_DNA"/>
</dbReference>
<name>A0ACA9P7L9_9GLOM</name>
<feature type="non-terminal residue" evidence="1">
    <location>
        <position position="99"/>
    </location>
</feature>
<sequence>PLDFPANKSIVQNNELPPVTNELSVTLRLNIPNHDSETVIFHKGAGENRSPRLFLHPNNSAPLPVCSTNTNMNLFFTVGTGLKTNKWYHIGYTLSEPKK</sequence>
<keyword evidence="2" id="KW-1185">Reference proteome</keyword>
<reference evidence="1" key="1">
    <citation type="submission" date="2021-06" db="EMBL/GenBank/DDBJ databases">
        <authorList>
            <person name="Kallberg Y."/>
            <person name="Tangrot J."/>
            <person name="Rosling A."/>
        </authorList>
    </citation>
    <scope>NUCLEOTIDE SEQUENCE</scope>
    <source>
        <strain evidence="1">AU212A</strain>
    </source>
</reference>
<protein>
    <submittedName>
        <fullName evidence="1">3566_t:CDS:1</fullName>
    </submittedName>
</protein>
<evidence type="ECO:0000313" key="2">
    <source>
        <dbReference type="Proteomes" id="UP000789860"/>
    </source>
</evidence>
<accession>A0ACA9P7L9</accession>
<gene>
    <name evidence="1" type="ORF">SCALOS_LOCUS10166</name>
</gene>